<dbReference type="Gene3D" id="1.10.3060.10">
    <property type="entry name" value="Helical scaffold and wing domains of SecA"/>
    <property type="match status" value="1"/>
</dbReference>
<dbReference type="SMART" id="SM00958">
    <property type="entry name" value="SecA_PP_bind"/>
    <property type="match status" value="1"/>
</dbReference>
<dbReference type="InterPro" id="IPR001650">
    <property type="entry name" value="Helicase_C-like"/>
</dbReference>
<dbReference type="Pfam" id="PF07516">
    <property type="entry name" value="SecA_SW"/>
    <property type="match status" value="1"/>
</dbReference>
<evidence type="ECO:0000256" key="4">
    <source>
        <dbReference type="ARBA" id="ARBA00022475"/>
    </source>
</evidence>
<comment type="subcellular location">
    <subcellularLocation>
        <location evidence="15">Cell membrane</location>
        <topology evidence="15">Peripheral membrane protein</topology>
        <orientation evidence="15">Cytoplasmic side</orientation>
    </subcellularLocation>
    <subcellularLocation>
        <location evidence="15">Cytoplasm</location>
    </subcellularLocation>
    <text evidence="15">Distribution is 50-50.</text>
</comment>
<dbReference type="InterPro" id="IPR020937">
    <property type="entry name" value="SecA_CS"/>
</dbReference>
<evidence type="ECO:0000259" key="19">
    <source>
        <dbReference type="PROSITE" id="PS51192"/>
    </source>
</evidence>
<keyword evidence="4 15" id="KW-1003">Cell membrane</keyword>
<keyword evidence="5 15" id="KW-0963">Cytoplasm</keyword>
<gene>
    <name evidence="15 22" type="primary">secA</name>
    <name evidence="22" type="ORF">GR183_09680</name>
</gene>
<dbReference type="Pfam" id="PF02810">
    <property type="entry name" value="SEC-C"/>
    <property type="match status" value="1"/>
</dbReference>
<dbReference type="EC" id="7.4.2.8" evidence="15"/>
<evidence type="ECO:0000256" key="14">
    <source>
        <dbReference type="ARBA" id="ARBA00023136"/>
    </source>
</evidence>
<proteinExistence type="inferred from homology"/>
<dbReference type="FunFam" id="3.90.1440.10:FF:000001">
    <property type="entry name" value="Preprotein translocase subunit SecA"/>
    <property type="match status" value="1"/>
</dbReference>
<dbReference type="Proteomes" id="UP000433101">
    <property type="component" value="Unassembled WGS sequence"/>
</dbReference>
<protein>
    <recommendedName>
        <fullName evidence="15 16">Protein translocase subunit SecA</fullName>
        <ecNumber evidence="15">7.4.2.8</ecNumber>
    </recommendedName>
</protein>
<feature type="region of interest" description="Disordered" evidence="18">
    <location>
        <begin position="886"/>
        <end position="905"/>
    </location>
</feature>
<sequence>MAGLGALARKLFGSANDRKIKQLRTTVDQINALEGELQALSDEELRARTETFRKELADGKSLDDLLAPAFATVREAARRVLGQRHYDVQMIGGMVLNSGEIAEMRTGEGKTLVATLAVYLNALTGKGVHVVTVNDYLASRDSEWMGRIYRFLGLTVGVIVHGLSDEERRVAYAADVTYGTNNEFGFDYLRDNMKYDPGSMVQRGHYFAIVDEVDSILIDEARTPLIISGPLEDRSEFYNTVDAFIPNLVEEDYELDEKQRSATFTEVGNEKLDNLLREANLLKGDSLYDVENVSVVHHLQQALKAHKLFQRDRDYIVRGGEVVIIDEFTGRMMPGRRFSEGLHQALEAKEHVSIQPENQTLASITFQNYFRLYDKLAGMTGTASTEAEEFADIYGLEVVEIPTNLPVKRVDDDDEVYRTVEEKYNAIVELIDDCKSRGQPILVGTTSIEKSELLAERLKKAGYKQVDVTDPDAFRPLAENPSDSRKAKIFAVLNARYHEQEASIIAQAGLPGAVTIATNMAGRGTDIQLGGNVEMRIEKELGDLPEGEERSAKEVEIKADIERLKQKALEAGGLYVIGTERHESRRIDNQLRGRSGRQGDPGHSRFFLSLQDDLMRIFGSDRMDGMLQKLGLQEGEAIVHPWINKALAKAQQKVEARNFDIRKNLLKFDDVMNDQRKVVFDQRIELMQGSAVTETVNEMRHDVIDDLVSRHIPEKAYPEQWDVEGLQQEVRNILNLDLPVSDWAKEEGIADEEVKERLTKQANSIMARKVADYGDSVMQQVEKAVLLQTLDHLWREHLANLDHLRSVIGFRGYAQRDPLQEYKTEAFTLFEAMLANLRQATTAQLMRLELVREPAPQMPGEEDLPPMEAHHVNASTGVDEIAQQAGATLASSAERDPEKPETWGKIGRNEQCPCGSGKKFKHCHGALA</sequence>
<dbReference type="GO" id="GO:0046872">
    <property type="term" value="F:metal ion binding"/>
    <property type="evidence" value="ECO:0007669"/>
    <property type="project" value="UniProtKB-KW"/>
</dbReference>
<dbReference type="GO" id="GO:0005886">
    <property type="term" value="C:plasma membrane"/>
    <property type="evidence" value="ECO:0007669"/>
    <property type="project" value="UniProtKB-SubCell"/>
</dbReference>
<dbReference type="PROSITE" id="PS51192">
    <property type="entry name" value="HELICASE_ATP_BIND_1"/>
    <property type="match status" value="1"/>
</dbReference>
<name>A0A7X3LU95_9HYPH</name>
<dbReference type="NCBIfam" id="NF009538">
    <property type="entry name" value="PRK12904.1"/>
    <property type="match status" value="1"/>
</dbReference>
<keyword evidence="10 15" id="KW-0067">ATP-binding</keyword>
<evidence type="ECO:0000256" key="11">
    <source>
        <dbReference type="ARBA" id="ARBA00022927"/>
    </source>
</evidence>
<comment type="function">
    <text evidence="15">Part of the Sec protein translocase complex. Interacts with the SecYEG preprotein conducting channel. Has a central role in coupling the hydrolysis of ATP to the transfer of proteins into and across the cell membrane, serving both as a receptor for the preprotein-SecB complex and as an ATP-driven molecular motor driving the stepwise translocation of polypeptide chains across the membrane.</text>
</comment>
<feature type="binding site" evidence="15">
    <location>
        <position position="89"/>
    </location>
    <ligand>
        <name>ATP</name>
        <dbReference type="ChEBI" id="CHEBI:30616"/>
    </ligand>
</feature>
<dbReference type="SUPFAM" id="SSF81886">
    <property type="entry name" value="Helical scaffold and wing domains of SecA"/>
    <property type="match status" value="1"/>
</dbReference>
<dbReference type="FunFam" id="3.40.50.300:FF:000334">
    <property type="entry name" value="Protein translocase subunit SecA"/>
    <property type="match status" value="1"/>
</dbReference>
<comment type="catalytic activity">
    <reaction evidence="15">
        <text>ATP + H2O + cellular proteinSide 1 = ADP + phosphate + cellular proteinSide 2.</text>
        <dbReference type="EC" id="7.4.2.8"/>
    </reaction>
</comment>
<dbReference type="PANTHER" id="PTHR30612:SF0">
    <property type="entry name" value="CHLOROPLAST PROTEIN-TRANSPORTING ATPASE"/>
    <property type="match status" value="1"/>
</dbReference>
<dbReference type="InterPro" id="IPR014001">
    <property type="entry name" value="Helicase_ATP-bd"/>
</dbReference>
<dbReference type="GO" id="GO:0006605">
    <property type="term" value="P:protein targeting"/>
    <property type="evidence" value="ECO:0007669"/>
    <property type="project" value="UniProtKB-UniRule"/>
</dbReference>
<dbReference type="SUPFAM" id="SSF52540">
    <property type="entry name" value="P-loop containing nucleoside triphosphate hydrolases"/>
    <property type="match status" value="2"/>
</dbReference>
<comment type="cofactor">
    <cofactor evidence="1">
        <name>Zn(2+)</name>
        <dbReference type="ChEBI" id="CHEBI:29105"/>
    </cofactor>
</comment>
<dbReference type="InterPro" id="IPR027417">
    <property type="entry name" value="P-loop_NTPase"/>
</dbReference>
<dbReference type="PROSITE" id="PS51194">
    <property type="entry name" value="HELICASE_CTER"/>
    <property type="match status" value="1"/>
</dbReference>
<dbReference type="GO" id="GO:0005524">
    <property type="term" value="F:ATP binding"/>
    <property type="evidence" value="ECO:0007669"/>
    <property type="project" value="UniProtKB-UniRule"/>
</dbReference>
<evidence type="ECO:0000256" key="18">
    <source>
        <dbReference type="SAM" id="MobiDB-lite"/>
    </source>
</evidence>
<reference evidence="22 23" key="1">
    <citation type="submission" date="2019-12" db="EMBL/GenBank/DDBJ databases">
        <authorList>
            <person name="Li M."/>
        </authorList>
    </citation>
    <scope>NUCLEOTIDE SEQUENCE [LARGE SCALE GENOMIC DNA]</scope>
    <source>
        <strain evidence="22 23">GBMRC 2046</strain>
    </source>
</reference>
<evidence type="ECO:0000256" key="2">
    <source>
        <dbReference type="ARBA" id="ARBA00007650"/>
    </source>
</evidence>
<dbReference type="NCBIfam" id="TIGR00963">
    <property type="entry name" value="secA"/>
    <property type="match status" value="1"/>
</dbReference>
<dbReference type="PROSITE" id="PS51196">
    <property type="entry name" value="SECA_MOTOR_DEAD"/>
    <property type="match status" value="1"/>
</dbReference>
<comment type="subunit">
    <text evidence="15">Monomer and homodimer. Part of the essential Sec protein translocation apparatus which comprises SecA, SecYEG and auxiliary proteins SecDF-YajC and YidC.</text>
</comment>
<feature type="binding site" evidence="15">
    <location>
        <begin position="107"/>
        <end position="111"/>
    </location>
    <ligand>
        <name>ATP</name>
        <dbReference type="ChEBI" id="CHEBI:30616"/>
    </ligand>
</feature>
<dbReference type="PANTHER" id="PTHR30612">
    <property type="entry name" value="SECA INNER MEMBRANE COMPONENT OF SEC PROTEIN SECRETION SYSTEM"/>
    <property type="match status" value="1"/>
</dbReference>
<feature type="domain" description="Helicase ATP-binding" evidence="19">
    <location>
        <begin position="91"/>
        <end position="249"/>
    </location>
</feature>
<accession>A0A7X3LU95</accession>
<evidence type="ECO:0000256" key="16">
    <source>
        <dbReference type="RuleBase" id="RU003874"/>
    </source>
</evidence>
<dbReference type="Pfam" id="PF07517">
    <property type="entry name" value="SecA_DEAD"/>
    <property type="match status" value="1"/>
</dbReference>
<dbReference type="GO" id="GO:0005829">
    <property type="term" value="C:cytosol"/>
    <property type="evidence" value="ECO:0007669"/>
    <property type="project" value="TreeGrafter"/>
</dbReference>
<evidence type="ECO:0000256" key="9">
    <source>
        <dbReference type="ARBA" id="ARBA00022833"/>
    </source>
</evidence>
<evidence type="ECO:0000256" key="1">
    <source>
        <dbReference type="ARBA" id="ARBA00001947"/>
    </source>
</evidence>
<keyword evidence="8 15" id="KW-0547">Nucleotide-binding</keyword>
<keyword evidence="3 15" id="KW-0813">Transport</keyword>
<dbReference type="InterPro" id="IPR044722">
    <property type="entry name" value="SecA_SF2_C"/>
</dbReference>
<dbReference type="Gene3D" id="3.40.50.300">
    <property type="entry name" value="P-loop containing nucleotide triphosphate hydrolases"/>
    <property type="match status" value="2"/>
</dbReference>
<dbReference type="GO" id="GO:0065002">
    <property type="term" value="P:intracellular protein transmembrane transport"/>
    <property type="evidence" value="ECO:0007669"/>
    <property type="project" value="UniProtKB-UniRule"/>
</dbReference>
<dbReference type="Gene3D" id="3.90.1440.10">
    <property type="entry name" value="SecA, preprotein cross-linking domain"/>
    <property type="match status" value="1"/>
</dbReference>
<evidence type="ECO:0000256" key="17">
    <source>
        <dbReference type="SAM" id="Coils"/>
    </source>
</evidence>
<dbReference type="GO" id="GO:0008564">
    <property type="term" value="F:protein-exporting ATPase activity"/>
    <property type="evidence" value="ECO:0007669"/>
    <property type="project" value="UniProtKB-EC"/>
</dbReference>
<dbReference type="InterPro" id="IPR036266">
    <property type="entry name" value="SecA_Wing/Scaffold_sf"/>
</dbReference>
<evidence type="ECO:0000256" key="8">
    <source>
        <dbReference type="ARBA" id="ARBA00022741"/>
    </source>
</evidence>
<dbReference type="HAMAP" id="MF_01382">
    <property type="entry name" value="SecA"/>
    <property type="match status" value="1"/>
</dbReference>
<dbReference type="InterPro" id="IPR000185">
    <property type="entry name" value="SecA"/>
</dbReference>
<evidence type="ECO:0000256" key="12">
    <source>
        <dbReference type="ARBA" id="ARBA00022967"/>
    </source>
</evidence>
<dbReference type="InterPro" id="IPR011115">
    <property type="entry name" value="SecA_DEAD"/>
</dbReference>
<dbReference type="RefSeq" id="WP_160775388.1">
    <property type="nucleotide sequence ID" value="NZ_WUMV01000003.1"/>
</dbReference>
<dbReference type="SUPFAM" id="SSF81767">
    <property type="entry name" value="Pre-protein crosslinking domain of SecA"/>
    <property type="match status" value="1"/>
</dbReference>
<keyword evidence="9" id="KW-0862">Zinc</keyword>
<keyword evidence="12 15" id="KW-1278">Translocase</keyword>
<feature type="domain" description="Helicase C-terminal" evidence="20">
    <location>
        <begin position="426"/>
        <end position="655"/>
    </location>
</feature>
<dbReference type="InterPro" id="IPR011130">
    <property type="entry name" value="SecA_preprotein_X-link_dom"/>
</dbReference>
<keyword evidence="13 15" id="KW-0811">Translocation</keyword>
<dbReference type="FunFam" id="1.10.3060.10:FF:000003">
    <property type="entry name" value="Protein translocase subunit SecA"/>
    <property type="match status" value="1"/>
</dbReference>
<feature type="binding site" evidence="15">
    <location>
        <position position="526"/>
    </location>
    <ligand>
        <name>ATP</name>
        <dbReference type="ChEBI" id="CHEBI:30616"/>
    </ligand>
</feature>
<dbReference type="PRINTS" id="PR00906">
    <property type="entry name" value="SECA"/>
</dbReference>
<keyword evidence="7" id="KW-0479">Metal-binding</keyword>
<keyword evidence="11 15" id="KW-0653">Protein transport</keyword>
<comment type="caution">
    <text evidence="22">The sequence shown here is derived from an EMBL/GenBank/DDBJ whole genome shotgun (WGS) entry which is preliminary data.</text>
</comment>
<dbReference type="Pfam" id="PF01043">
    <property type="entry name" value="SecA_PP_bind"/>
    <property type="match status" value="1"/>
</dbReference>
<evidence type="ECO:0000256" key="10">
    <source>
        <dbReference type="ARBA" id="ARBA00022840"/>
    </source>
</evidence>
<keyword evidence="23" id="KW-1185">Reference proteome</keyword>
<dbReference type="EMBL" id="WUMV01000003">
    <property type="protein sequence ID" value="MXN65178.1"/>
    <property type="molecule type" value="Genomic_DNA"/>
</dbReference>
<evidence type="ECO:0000256" key="6">
    <source>
        <dbReference type="ARBA" id="ARBA00022519"/>
    </source>
</evidence>
<dbReference type="InterPro" id="IPR036670">
    <property type="entry name" value="SecA_X-link_sf"/>
</dbReference>
<evidence type="ECO:0000256" key="15">
    <source>
        <dbReference type="HAMAP-Rule" id="MF_01382"/>
    </source>
</evidence>
<evidence type="ECO:0000256" key="7">
    <source>
        <dbReference type="ARBA" id="ARBA00022723"/>
    </source>
</evidence>
<dbReference type="Pfam" id="PF21090">
    <property type="entry name" value="P-loop_SecA"/>
    <property type="match status" value="1"/>
</dbReference>
<evidence type="ECO:0000313" key="23">
    <source>
        <dbReference type="Proteomes" id="UP000433101"/>
    </source>
</evidence>
<dbReference type="InterPro" id="IPR014018">
    <property type="entry name" value="SecA_motor_DEAD"/>
</dbReference>
<dbReference type="CDD" id="cd17928">
    <property type="entry name" value="DEXDc_SecA"/>
    <property type="match status" value="1"/>
</dbReference>
<evidence type="ECO:0000259" key="20">
    <source>
        <dbReference type="PROSITE" id="PS51194"/>
    </source>
</evidence>
<organism evidence="22 23">
    <name type="scientific">Stappia sediminis</name>
    <dbReference type="NCBI Taxonomy" id="2692190"/>
    <lineage>
        <taxon>Bacteria</taxon>
        <taxon>Pseudomonadati</taxon>
        <taxon>Pseudomonadota</taxon>
        <taxon>Alphaproteobacteria</taxon>
        <taxon>Hyphomicrobiales</taxon>
        <taxon>Stappiaceae</taxon>
        <taxon>Stappia</taxon>
    </lineage>
</organism>
<evidence type="ECO:0000313" key="22">
    <source>
        <dbReference type="EMBL" id="MXN65178.1"/>
    </source>
</evidence>
<keyword evidence="14 15" id="KW-0472">Membrane</keyword>
<evidence type="ECO:0000256" key="13">
    <source>
        <dbReference type="ARBA" id="ARBA00023010"/>
    </source>
</evidence>
<evidence type="ECO:0000256" key="5">
    <source>
        <dbReference type="ARBA" id="ARBA00022490"/>
    </source>
</evidence>
<feature type="coiled-coil region" evidence="17">
    <location>
        <begin position="23"/>
        <end position="50"/>
    </location>
</feature>
<dbReference type="FunFam" id="3.40.50.300:FF:001790">
    <property type="entry name" value="Protein translocase subunit SecA"/>
    <property type="match status" value="1"/>
</dbReference>
<feature type="compositionally biased region" description="Basic and acidic residues" evidence="18">
    <location>
        <begin position="893"/>
        <end position="902"/>
    </location>
</feature>
<evidence type="ECO:0000256" key="3">
    <source>
        <dbReference type="ARBA" id="ARBA00022448"/>
    </source>
</evidence>
<keyword evidence="17" id="KW-0175">Coiled coil</keyword>
<dbReference type="GO" id="GO:0017038">
    <property type="term" value="P:protein import"/>
    <property type="evidence" value="ECO:0007669"/>
    <property type="project" value="InterPro"/>
</dbReference>
<dbReference type="GO" id="GO:0043952">
    <property type="term" value="P:protein transport by the Sec complex"/>
    <property type="evidence" value="ECO:0007669"/>
    <property type="project" value="TreeGrafter"/>
</dbReference>
<dbReference type="GO" id="GO:0031522">
    <property type="term" value="C:cell envelope Sec protein transport complex"/>
    <property type="evidence" value="ECO:0007669"/>
    <property type="project" value="TreeGrafter"/>
</dbReference>
<evidence type="ECO:0000259" key="21">
    <source>
        <dbReference type="PROSITE" id="PS51196"/>
    </source>
</evidence>
<dbReference type="InterPro" id="IPR004027">
    <property type="entry name" value="SEC_C_motif"/>
</dbReference>
<dbReference type="AlphaFoldDB" id="A0A7X3LU95"/>
<dbReference type="PROSITE" id="PS01312">
    <property type="entry name" value="SECA"/>
    <property type="match status" value="1"/>
</dbReference>
<dbReference type="InterPro" id="IPR011116">
    <property type="entry name" value="SecA_Wing/Scaffold"/>
</dbReference>
<dbReference type="CDD" id="cd18803">
    <property type="entry name" value="SF2_C_secA"/>
    <property type="match status" value="1"/>
</dbReference>
<feature type="domain" description="SecA family profile" evidence="21">
    <location>
        <begin position="5"/>
        <end position="639"/>
    </location>
</feature>
<keyword evidence="6" id="KW-0997">Cell inner membrane</keyword>
<comment type="similarity">
    <text evidence="2 15 16">Belongs to the SecA family.</text>
</comment>
<dbReference type="SMART" id="SM00957">
    <property type="entry name" value="SecA_DEAD"/>
    <property type="match status" value="1"/>
</dbReference>